<dbReference type="KEGG" id="ilo:IL2071"/>
<reference evidence="1 2" key="1">
    <citation type="journal article" date="2004" name="Proc. Natl. Acad. Sci. U.S.A.">
        <title>Genome sequence of the deep-sea gamma-proteobacterium Idiomarina loihiensis reveals amino acid fermentation as a source of carbon and energy.</title>
        <authorList>
            <person name="Hou S."/>
            <person name="Saw J.H."/>
            <person name="Lee K.S."/>
            <person name="Freitas T.A."/>
            <person name="Belisle C."/>
            <person name="Kawarabayasi Y."/>
            <person name="Donachie S.P."/>
            <person name="Pikina A."/>
            <person name="Galperin M.Y."/>
            <person name="Koonin E.V."/>
            <person name="Makarova K.S."/>
            <person name="Omelchenko M.V."/>
            <person name="Sorokin A."/>
            <person name="Wolf Y.I."/>
            <person name="Li Q.X."/>
            <person name="Keum Y.S."/>
            <person name="Campbell S."/>
            <person name="Denery J."/>
            <person name="Aizawa S."/>
            <person name="Shibata S."/>
            <person name="Malahoff A."/>
            <person name="Alam M."/>
        </authorList>
    </citation>
    <scope>NUCLEOTIDE SEQUENCE [LARGE SCALE GENOMIC DNA]</scope>
    <source>
        <strain evidence="2">ATCC BAA-735 / DSM 15497 / L2-TR</strain>
    </source>
</reference>
<dbReference type="AlphaFoldDB" id="Q5R173"/>
<protein>
    <submittedName>
        <fullName evidence="1">Uncharacterized conserved protein</fullName>
    </submittedName>
</protein>
<dbReference type="EMBL" id="AE017340">
    <property type="protein sequence ID" value="AAV82903.1"/>
    <property type="molecule type" value="Genomic_DNA"/>
</dbReference>
<proteinExistence type="predicted"/>
<name>Q5R173_IDILO</name>
<evidence type="ECO:0000313" key="1">
    <source>
        <dbReference type="EMBL" id="AAV82903.1"/>
    </source>
</evidence>
<sequence>MNSKIARANKAIEESGVLIKLDAYSPEVVSTIFVSLDTKESDIDIVCTYQEQEAFIEAFESAYSGYEAYSMRPRKDHALGRFHCNQFLIEVYASETPVELQTAYRHYQVMKRLVKIGDNEFIDRIRQLKESGLKTEPAICRVMGISGDPYAAVLELENWSEKELTKLLNFAQASL</sequence>
<evidence type="ECO:0000313" key="2">
    <source>
        <dbReference type="Proteomes" id="UP000001171"/>
    </source>
</evidence>
<dbReference type="RefSeq" id="WP_011235299.1">
    <property type="nucleotide sequence ID" value="NC_006512.1"/>
</dbReference>
<dbReference type="OrthoDB" id="6402248at2"/>
<dbReference type="HOGENOM" id="CLU_110690_0_0_6"/>
<dbReference type="GeneID" id="41337260"/>
<dbReference type="Proteomes" id="UP000001171">
    <property type="component" value="Chromosome"/>
</dbReference>
<keyword evidence="2" id="KW-1185">Reference proteome</keyword>
<dbReference type="Pfam" id="PF14091">
    <property type="entry name" value="DUF4269"/>
    <property type="match status" value="1"/>
</dbReference>
<dbReference type="InterPro" id="IPR025365">
    <property type="entry name" value="DUF4269"/>
</dbReference>
<organism evidence="1 2">
    <name type="scientific">Idiomarina loihiensis (strain ATCC BAA-735 / DSM 15497 / L2-TR)</name>
    <dbReference type="NCBI Taxonomy" id="283942"/>
    <lineage>
        <taxon>Bacteria</taxon>
        <taxon>Pseudomonadati</taxon>
        <taxon>Pseudomonadota</taxon>
        <taxon>Gammaproteobacteria</taxon>
        <taxon>Alteromonadales</taxon>
        <taxon>Idiomarinaceae</taxon>
        <taxon>Idiomarina</taxon>
    </lineage>
</organism>
<dbReference type="eggNOG" id="COG0537">
    <property type="taxonomic scope" value="Bacteria"/>
</dbReference>
<accession>Q5R173</accession>
<gene>
    <name evidence="1" type="ordered locus">IL2071</name>
</gene>